<evidence type="ECO:0000256" key="7">
    <source>
        <dbReference type="SAM" id="MobiDB-lite"/>
    </source>
</evidence>
<dbReference type="SUPFAM" id="SSF52799">
    <property type="entry name" value="(Phosphotyrosine protein) phosphatases II"/>
    <property type="match status" value="1"/>
</dbReference>
<feature type="region of interest" description="Disordered" evidence="7">
    <location>
        <begin position="1"/>
        <end position="27"/>
    </location>
</feature>
<dbReference type="SMART" id="SM00404">
    <property type="entry name" value="PTPc_motif"/>
    <property type="match status" value="1"/>
</dbReference>
<dbReference type="PROSITE" id="PS50055">
    <property type="entry name" value="TYR_PHOSPHATASE_PTP"/>
    <property type="match status" value="1"/>
</dbReference>
<evidence type="ECO:0000256" key="5">
    <source>
        <dbReference type="ARBA" id="ARBA00022801"/>
    </source>
</evidence>
<dbReference type="InterPro" id="IPR029021">
    <property type="entry name" value="Prot-tyrosine_phosphatase-like"/>
</dbReference>
<protein>
    <recommendedName>
        <fullName evidence="2">protein-tyrosine-phosphatase</fullName>
        <ecNumber evidence="2">3.1.3.48</ecNumber>
    </recommendedName>
</protein>
<dbReference type="InterPro" id="IPR000387">
    <property type="entry name" value="Tyr_Pase_dom"/>
</dbReference>
<dbReference type="FunFam" id="3.90.190.10:FF:000045">
    <property type="entry name" value="Tyrosine-protein phosphatase non-receptor type 12"/>
    <property type="match status" value="1"/>
</dbReference>
<evidence type="ECO:0000256" key="2">
    <source>
        <dbReference type="ARBA" id="ARBA00013064"/>
    </source>
</evidence>
<feature type="domain" description="Tyrosine-protein phosphatase" evidence="8">
    <location>
        <begin position="50"/>
        <end position="302"/>
    </location>
</feature>
<keyword evidence="11" id="KW-1185">Reference proteome</keyword>
<accession>A0A8T0PIE7</accession>
<dbReference type="InterPro" id="IPR050348">
    <property type="entry name" value="Protein-Tyr_Phosphatase"/>
</dbReference>
<keyword evidence="4" id="KW-0597">Phosphoprotein</keyword>
<feature type="domain" description="Tyrosine specific protein phosphatases" evidence="9">
    <location>
        <begin position="222"/>
        <end position="293"/>
    </location>
</feature>
<evidence type="ECO:0000256" key="4">
    <source>
        <dbReference type="ARBA" id="ARBA00022553"/>
    </source>
</evidence>
<reference evidence="10" key="1">
    <citation type="submission" date="2020-05" db="EMBL/GenBank/DDBJ databases">
        <title>WGS assembly of Panicum virgatum.</title>
        <authorList>
            <person name="Lovell J.T."/>
            <person name="Jenkins J."/>
            <person name="Shu S."/>
            <person name="Juenger T.E."/>
            <person name="Schmutz J."/>
        </authorList>
    </citation>
    <scope>NUCLEOTIDE SEQUENCE</scope>
    <source>
        <strain evidence="10">AP13</strain>
    </source>
</reference>
<comment type="caution">
    <text evidence="10">The sequence shown here is derived from an EMBL/GenBank/DDBJ whole genome shotgun (WGS) entry which is preliminary data.</text>
</comment>
<dbReference type="InterPro" id="IPR003595">
    <property type="entry name" value="Tyr_Pase_cat"/>
</dbReference>
<sequence length="382" mass="42997">MSSREREMAGFDPLDPGADPPARALTGDQVKRCKKALKALEKKLREPTALSKEFYSLPDIRVLQSSTVARRPENRARNRYIDVLPFDETRVRLNSSTGNDYINASLIEIDGRDRTKFISTQGPLTNMFEDFWQMVYDNRCPAIVMVTKFDSLKCDEYLPLSKSHDIFGKFTIEITKIRKDGQLVLRGVKVQRDESEVVHSLLHIEYSEWPDHGVPNSSTDVQRILKRLYHIPRQQPIVSHCSAGIGRTGAYITIHNTVEKILLGELGSVDLFETVKRFRSQRPGMVQTEDQYKFCYQAIADELKDLISKSKHRVVFEATVSVGMDSNPSEAAGYERQGLAMYSPSSGRNLLPQEQELVAAPPHFITRSSGGRGRNGGGGAPH</sequence>
<keyword evidence="6" id="KW-0904">Protein phosphatase</keyword>
<evidence type="ECO:0000256" key="3">
    <source>
        <dbReference type="ARBA" id="ARBA00022490"/>
    </source>
</evidence>
<dbReference type="EMBL" id="CM029051">
    <property type="protein sequence ID" value="KAG2560409.1"/>
    <property type="molecule type" value="Genomic_DNA"/>
</dbReference>
<dbReference type="EC" id="3.1.3.48" evidence="2"/>
<gene>
    <name evidence="10" type="ORF">PVAP13_8KG055000</name>
</gene>
<dbReference type="Pfam" id="PF00102">
    <property type="entry name" value="Y_phosphatase"/>
    <property type="match status" value="1"/>
</dbReference>
<dbReference type="PANTHER" id="PTHR19134:SF492">
    <property type="entry name" value="PROTEIN-TYROSINE-PHOSPHATASE PTP1"/>
    <property type="match status" value="1"/>
</dbReference>
<evidence type="ECO:0000313" key="11">
    <source>
        <dbReference type="Proteomes" id="UP000823388"/>
    </source>
</evidence>
<comment type="subcellular location">
    <subcellularLocation>
        <location evidence="1">Cytoplasm</location>
    </subcellularLocation>
</comment>
<dbReference type="Gene3D" id="3.90.190.10">
    <property type="entry name" value="Protein tyrosine phosphatase superfamily"/>
    <property type="match status" value="1"/>
</dbReference>
<dbReference type="PRINTS" id="PR00700">
    <property type="entry name" value="PRTYPHPHTASE"/>
</dbReference>
<dbReference type="GO" id="GO:0004725">
    <property type="term" value="F:protein tyrosine phosphatase activity"/>
    <property type="evidence" value="ECO:0007669"/>
    <property type="project" value="UniProtKB-EC"/>
</dbReference>
<dbReference type="Proteomes" id="UP000823388">
    <property type="component" value="Chromosome 8K"/>
</dbReference>
<dbReference type="SMART" id="SM00194">
    <property type="entry name" value="PTPc"/>
    <property type="match status" value="1"/>
</dbReference>
<name>A0A8T0PIE7_PANVG</name>
<evidence type="ECO:0000256" key="6">
    <source>
        <dbReference type="ARBA" id="ARBA00022912"/>
    </source>
</evidence>
<dbReference type="GO" id="GO:0005737">
    <property type="term" value="C:cytoplasm"/>
    <property type="evidence" value="ECO:0007669"/>
    <property type="project" value="UniProtKB-SubCell"/>
</dbReference>
<dbReference type="PROSITE" id="PS50056">
    <property type="entry name" value="TYR_PHOSPHATASE_2"/>
    <property type="match status" value="1"/>
</dbReference>
<evidence type="ECO:0000259" key="9">
    <source>
        <dbReference type="PROSITE" id="PS50056"/>
    </source>
</evidence>
<dbReference type="OrthoDB" id="10253954at2759"/>
<evidence type="ECO:0000256" key="1">
    <source>
        <dbReference type="ARBA" id="ARBA00004496"/>
    </source>
</evidence>
<dbReference type="InterPro" id="IPR000242">
    <property type="entry name" value="PTP_cat"/>
</dbReference>
<evidence type="ECO:0000259" key="8">
    <source>
        <dbReference type="PROSITE" id="PS50055"/>
    </source>
</evidence>
<evidence type="ECO:0000313" key="10">
    <source>
        <dbReference type="EMBL" id="KAG2560409.1"/>
    </source>
</evidence>
<organism evidence="10 11">
    <name type="scientific">Panicum virgatum</name>
    <name type="common">Blackwell switchgrass</name>
    <dbReference type="NCBI Taxonomy" id="38727"/>
    <lineage>
        <taxon>Eukaryota</taxon>
        <taxon>Viridiplantae</taxon>
        <taxon>Streptophyta</taxon>
        <taxon>Embryophyta</taxon>
        <taxon>Tracheophyta</taxon>
        <taxon>Spermatophyta</taxon>
        <taxon>Magnoliopsida</taxon>
        <taxon>Liliopsida</taxon>
        <taxon>Poales</taxon>
        <taxon>Poaceae</taxon>
        <taxon>PACMAD clade</taxon>
        <taxon>Panicoideae</taxon>
        <taxon>Panicodae</taxon>
        <taxon>Paniceae</taxon>
        <taxon>Panicinae</taxon>
        <taxon>Panicum</taxon>
        <taxon>Panicum sect. Hiantes</taxon>
    </lineage>
</organism>
<keyword evidence="5" id="KW-0378">Hydrolase</keyword>
<dbReference type="PANTHER" id="PTHR19134">
    <property type="entry name" value="RECEPTOR-TYPE TYROSINE-PROTEIN PHOSPHATASE"/>
    <property type="match status" value="1"/>
</dbReference>
<dbReference type="AlphaFoldDB" id="A0A8T0PIE7"/>
<keyword evidence="3" id="KW-0963">Cytoplasm</keyword>
<proteinExistence type="predicted"/>